<name>A0A0C9YDV5_9AGAR</name>
<dbReference type="AlphaFoldDB" id="A0A0C9YDV5"/>
<reference evidence="2" key="2">
    <citation type="submission" date="2015-01" db="EMBL/GenBank/DDBJ databases">
        <title>Evolutionary Origins and Diversification of the Mycorrhizal Mutualists.</title>
        <authorList>
            <consortium name="DOE Joint Genome Institute"/>
            <consortium name="Mycorrhizal Genomics Consortium"/>
            <person name="Kohler A."/>
            <person name="Kuo A."/>
            <person name="Nagy L.G."/>
            <person name="Floudas D."/>
            <person name="Copeland A."/>
            <person name="Barry K.W."/>
            <person name="Cichocki N."/>
            <person name="Veneault-Fourrey C."/>
            <person name="LaButti K."/>
            <person name="Lindquist E.A."/>
            <person name="Lipzen A."/>
            <person name="Lundell T."/>
            <person name="Morin E."/>
            <person name="Murat C."/>
            <person name="Riley R."/>
            <person name="Ohm R."/>
            <person name="Sun H."/>
            <person name="Tunlid A."/>
            <person name="Henrissat B."/>
            <person name="Grigoriev I.V."/>
            <person name="Hibbett D.S."/>
            <person name="Martin F."/>
        </authorList>
    </citation>
    <scope>NUCLEOTIDE SEQUENCE [LARGE SCALE GENOMIC DNA]</scope>
    <source>
        <strain evidence="2">LaAM-08-1</strain>
    </source>
</reference>
<dbReference type="InterPro" id="IPR052741">
    <property type="entry name" value="Mitochondrial_HTD2"/>
</dbReference>
<organism evidence="1 2">
    <name type="scientific">Laccaria amethystina LaAM-08-1</name>
    <dbReference type="NCBI Taxonomy" id="1095629"/>
    <lineage>
        <taxon>Eukaryota</taxon>
        <taxon>Fungi</taxon>
        <taxon>Dikarya</taxon>
        <taxon>Basidiomycota</taxon>
        <taxon>Agaricomycotina</taxon>
        <taxon>Agaricomycetes</taxon>
        <taxon>Agaricomycetidae</taxon>
        <taxon>Agaricales</taxon>
        <taxon>Agaricineae</taxon>
        <taxon>Hydnangiaceae</taxon>
        <taxon>Laccaria</taxon>
    </lineage>
</organism>
<gene>
    <name evidence="1" type="ORF">K443DRAFT_672120</name>
</gene>
<dbReference type="Proteomes" id="UP000054477">
    <property type="component" value="Unassembled WGS sequence"/>
</dbReference>
<dbReference type="SUPFAM" id="SSF54637">
    <property type="entry name" value="Thioesterase/thiol ester dehydrase-isomerase"/>
    <property type="match status" value="1"/>
</dbReference>
<dbReference type="PANTHER" id="PTHR28152:SF1">
    <property type="entry name" value="HYDROXYACYL-THIOESTER DEHYDRATASE TYPE 2, MITOCHONDRIAL"/>
    <property type="match status" value="1"/>
</dbReference>
<protein>
    <recommendedName>
        <fullName evidence="3">Mesaconyl-C4 CoA hydratase</fullName>
    </recommendedName>
</protein>
<reference evidence="1 2" key="1">
    <citation type="submission" date="2014-04" db="EMBL/GenBank/DDBJ databases">
        <authorList>
            <consortium name="DOE Joint Genome Institute"/>
            <person name="Kuo A."/>
            <person name="Kohler A."/>
            <person name="Nagy L.G."/>
            <person name="Floudas D."/>
            <person name="Copeland A."/>
            <person name="Barry K.W."/>
            <person name="Cichocki N."/>
            <person name="Veneault-Fourrey C."/>
            <person name="LaButti K."/>
            <person name="Lindquist E.A."/>
            <person name="Lipzen A."/>
            <person name="Lundell T."/>
            <person name="Morin E."/>
            <person name="Murat C."/>
            <person name="Sun H."/>
            <person name="Tunlid A."/>
            <person name="Henrissat B."/>
            <person name="Grigoriev I.V."/>
            <person name="Hibbett D.S."/>
            <person name="Martin F."/>
            <person name="Nordberg H.P."/>
            <person name="Cantor M.N."/>
            <person name="Hua S.X."/>
        </authorList>
    </citation>
    <scope>NUCLEOTIDE SEQUENCE [LARGE SCALE GENOMIC DNA]</scope>
    <source>
        <strain evidence="1 2">LaAM-08-1</strain>
    </source>
</reference>
<dbReference type="EMBL" id="KN838541">
    <property type="protein sequence ID" value="KIK08592.1"/>
    <property type="molecule type" value="Genomic_DNA"/>
</dbReference>
<dbReference type="Gene3D" id="3.10.129.10">
    <property type="entry name" value="Hotdog Thioesterase"/>
    <property type="match status" value="1"/>
</dbReference>
<evidence type="ECO:0008006" key="3">
    <source>
        <dbReference type="Google" id="ProtNLM"/>
    </source>
</evidence>
<sequence>MFARVWGRITRSKVGRGQARFISNMSQRSPLDIEEIKTFDHWIASPKVFSLEACLHPDHLSDLFITLPTRDGTRKPFETPRISADLPYGHHLVFFHARRAEPLLRADGTDEDASPPAPFLRRMWAGGRIKWEAKNPLVIGQKATATSTITSVEKKGFDKANPKVFVTQTIALSVEGAAKPSVIEERDHVYFPIFAEKGDRTPRAVTNIPASVDFSFQYRPTPVTLFRFSALTFNAHHIHLDKEYTLRVEKYPERLVHGPLTALMLLETVVFNHPKVRIQTFEYRATNPLFAHRNLTINGVWTSESVAKLWCVDEDGVVGMTGLVNVL</sequence>
<dbReference type="OrthoDB" id="3257538at2759"/>
<proteinExistence type="predicted"/>
<dbReference type="InterPro" id="IPR029069">
    <property type="entry name" value="HotDog_dom_sf"/>
</dbReference>
<dbReference type="STRING" id="1095629.A0A0C9YDV5"/>
<dbReference type="GO" id="GO:0019171">
    <property type="term" value="F:(3R)-hydroxyacyl-[acyl-carrier-protein] dehydratase activity"/>
    <property type="evidence" value="ECO:0007669"/>
    <property type="project" value="TreeGrafter"/>
</dbReference>
<evidence type="ECO:0000313" key="2">
    <source>
        <dbReference type="Proteomes" id="UP000054477"/>
    </source>
</evidence>
<evidence type="ECO:0000313" key="1">
    <source>
        <dbReference type="EMBL" id="KIK08592.1"/>
    </source>
</evidence>
<dbReference type="GO" id="GO:0005739">
    <property type="term" value="C:mitochondrion"/>
    <property type="evidence" value="ECO:0007669"/>
    <property type="project" value="TreeGrafter"/>
</dbReference>
<keyword evidence="2" id="KW-1185">Reference proteome</keyword>
<accession>A0A0C9YDV5</accession>
<dbReference type="PANTHER" id="PTHR28152">
    <property type="entry name" value="HYDROXYACYL-THIOESTER DEHYDRATASE TYPE 2, MITOCHONDRIAL"/>
    <property type="match status" value="1"/>
</dbReference>
<dbReference type="HOGENOM" id="CLU_028690_0_0_1"/>